<comment type="similarity">
    <text evidence="1">Belongs to the YTHDF family.</text>
</comment>
<reference evidence="4 5" key="1">
    <citation type="submission" date="2017-09" db="EMBL/GenBank/DDBJ databases">
        <title>WGS assembly of Aquilegia coerulea Goldsmith.</title>
        <authorList>
            <person name="Hodges S."/>
            <person name="Kramer E."/>
            <person name="Nordborg M."/>
            <person name="Tomkins J."/>
            <person name="Borevitz J."/>
            <person name="Derieg N."/>
            <person name="Yan J."/>
            <person name="Mihaltcheva S."/>
            <person name="Hayes R.D."/>
            <person name="Rokhsar D."/>
        </authorList>
    </citation>
    <scope>NUCLEOTIDE SEQUENCE [LARGE SCALE GENOMIC DNA]</scope>
    <source>
        <strain evidence="5">cv. Goldsmith</strain>
    </source>
</reference>
<feature type="region of interest" description="Disordered" evidence="2">
    <location>
        <begin position="215"/>
        <end position="269"/>
    </location>
</feature>
<name>A0A2G5DUI5_AQUCA</name>
<dbReference type="Proteomes" id="UP000230069">
    <property type="component" value="Unassembled WGS sequence"/>
</dbReference>
<dbReference type="PANTHER" id="PTHR12357:SF95">
    <property type="entry name" value="YTH DOMAIN-CONTAINING FAMILY PROTEIN"/>
    <property type="match status" value="1"/>
</dbReference>
<dbReference type="AlphaFoldDB" id="A0A2G5DUI5"/>
<dbReference type="GO" id="GO:0061157">
    <property type="term" value="P:mRNA destabilization"/>
    <property type="evidence" value="ECO:0007669"/>
    <property type="project" value="TreeGrafter"/>
</dbReference>
<evidence type="ECO:0000256" key="1">
    <source>
        <dbReference type="RuleBase" id="RU369095"/>
    </source>
</evidence>
<dbReference type="Gene3D" id="3.10.590.10">
    <property type="entry name" value="ph1033 like domains"/>
    <property type="match status" value="1"/>
</dbReference>
<dbReference type="FunCoup" id="A0A2G5DUI5">
    <property type="interactions" value="1651"/>
</dbReference>
<protein>
    <recommendedName>
        <fullName evidence="1">YTH domain-containing family protein</fullName>
    </recommendedName>
</protein>
<comment type="function">
    <text evidence="1">Specifically recognizes and binds N6-methyladenosine (m6A)-containing RNAs, and regulates mRNA stability. M6A is a modification present at internal sites of mRNAs and some non-coding RNAs and plays a role in mRNA stability and processing.</text>
</comment>
<dbReference type="GO" id="GO:1990247">
    <property type="term" value="F:N6-methyladenosine-containing RNA reader activity"/>
    <property type="evidence" value="ECO:0007669"/>
    <property type="project" value="UniProtKB-UniRule"/>
</dbReference>
<accession>A0A2G5DUI5</accession>
<feature type="compositionally biased region" description="Polar residues" evidence="2">
    <location>
        <begin position="215"/>
        <end position="243"/>
    </location>
</feature>
<dbReference type="STRING" id="218851.A0A2G5DUI5"/>
<feature type="compositionally biased region" description="Basic and acidic residues" evidence="2">
    <location>
        <begin position="255"/>
        <end position="268"/>
    </location>
</feature>
<keyword evidence="1" id="KW-0694">RNA-binding</keyword>
<evidence type="ECO:0000313" key="5">
    <source>
        <dbReference type="Proteomes" id="UP000230069"/>
    </source>
</evidence>
<dbReference type="PROSITE" id="PS50882">
    <property type="entry name" value="YTH"/>
    <property type="match status" value="1"/>
</dbReference>
<evidence type="ECO:0000313" key="4">
    <source>
        <dbReference type="EMBL" id="PIA47179.1"/>
    </source>
</evidence>
<dbReference type="EMBL" id="KZ305031">
    <property type="protein sequence ID" value="PIA47179.1"/>
    <property type="molecule type" value="Genomic_DNA"/>
</dbReference>
<dbReference type="PANTHER" id="PTHR12357">
    <property type="entry name" value="YTH YT521-B HOMOLOGY DOMAIN-CONTAINING"/>
    <property type="match status" value="1"/>
</dbReference>
<sequence>MADERKLEELKQGLNIGLQSAYLDNLALKNKVSEKECSRLDADSSLSLLTKTTSHDRANGFHQELLGDSGFVGHNRIKSKFYDNGCFRARDESGTFYSGLHSNTDSLAQIISGYKPSATRSMFSVEGKPFGSNPNVSVAGPTASSNPRNSSSTRTSGVLDAKVSRALLNSKSFPSTFSSNFSELSLHSLNFKSSNKVPQLGSNYRSAVPYRDSYSARNYSSPSNQVQGLHSDGPSSYSANGRSSVGYDGYNLGEKSSRSSDVLRDATRGPRSRRLHTLFNKFDEKEHLGPRVRRDRYNRSDLRTIYDKAKFFIIKSYSEDDIHRSIKYDVWSSTPHGNKKLNAAFHDAATIYSETGTRCPIFLFFSVNGSGQFLGFAEMIGPVDFEKDMDFWQQDKWNGFFPVTWHVIKDIPNNRLRHIILENNDSKPVTYTRDTQEVGLKQGLEMLSIFKNHSAMSSMLDDYKFYEDQEKSLQARKSSKEIFPGYETYKTDFQERSLETGRRKAEQVSTRTSSVSDAIVSDSYTSLASLANNLSLNHRRY</sequence>
<dbReference type="OrthoDB" id="306690at2759"/>
<evidence type="ECO:0000259" key="3">
    <source>
        <dbReference type="PROSITE" id="PS50882"/>
    </source>
</evidence>
<proteinExistence type="inferred from homology"/>
<dbReference type="Pfam" id="PF04146">
    <property type="entry name" value="YTH"/>
    <property type="match status" value="1"/>
</dbReference>
<dbReference type="InterPro" id="IPR007275">
    <property type="entry name" value="YTH_domain"/>
</dbReference>
<dbReference type="GO" id="GO:0003729">
    <property type="term" value="F:mRNA binding"/>
    <property type="evidence" value="ECO:0007669"/>
    <property type="project" value="UniProtKB-UniRule"/>
</dbReference>
<evidence type="ECO:0000256" key="2">
    <source>
        <dbReference type="SAM" id="MobiDB-lite"/>
    </source>
</evidence>
<dbReference type="CDD" id="cd21134">
    <property type="entry name" value="YTH"/>
    <property type="match status" value="1"/>
</dbReference>
<dbReference type="InterPro" id="IPR045168">
    <property type="entry name" value="YTH_prot"/>
</dbReference>
<dbReference type="GO" id="GO:0005737">
    <property type="term" value="C:cytoplasm"/>
    <property type="evidence" value="ECO:0007669"/>
    <property type="project" value="TreeGrafter"/>
</dbReference>
<feature type="region of interest" description="Disordered" evidence="2">
    <location>
        <begin position="131"/>
        <end position="157"/>
    </location>
</feature>
<dbReference type="EMBL" id="KZ305031">
    <property type="protein sequence ID" value="PIA47182.1"/>
    <property type="molecule type" value="Genomic_DNA"/>
</dbReference>
<organism evidence="4 5">
    <name type="scientific">Aquilegia coerulea</name>
    <name type="common">Rocky mountain columbine</name>
    <dbReference type="NCBI Taxonomy" id="218851"/>
    <lineage>
        <taxon>Eukaryota</taxon>
        <taxon>Viridiplantae</taxon>
        <taxon>Streptophyta</taxon>
        <taxon>Embryophyta</taxon>
        <taxon>Tracheophyta</taxon>
        <taxon>Spermatophyta</taxon>
        <taxon>Magnoliopsida</taxon>
        <taxon>Ranunculales</taxon>
        <taxon>Ranunculaceae</taxon>
        <taxon>Thalictroideae</taxon>
        <taxon>Aquilegia</taxon>
    </lineage>
</organism>
<feature type="compositionally biased region" description="Low complexity" evidence="2">
    <location>
        <begin position="144"/>
        <end position="156"/>
    </location>
</feature>
<keyword evidence="5" id="KW-1185">Reference proteome</keyword>
<feature type="domain" description="YTH" evidence="3">
    <location>
        <begin position="309"/>
        <end position="450"/>
    </location>
</feature>
<gene>
    <name evidence="4" type="ORF">AQUCO_01400100v1</name>
</gene>